<proteinExistence type="predicted"/>
<sequence>MILKSGFFHADPHPGNILICKGSEASVALLDYGQVKDLPDELRLGYARLVLAIADNNPLRASESYRCSNLP</sequence>
<dbReference type="SUPFAM" id="SSF56112">
    <property type="entry name" value="Protein kinase-like (PK-like)"/>
    <property type="match status" value="1"/>
</dbReference>
<keyword evidence="3" id="KW-1185">Reference proteome</keyword>
<accession>A0AAF0QER5</accession>
<evidence type="ECO:0000259" key="1">
    <source>
        <dbReference type="PROSITE" id="PS50011"/>
    </source>
</evidence>
<dbReference type="InterPro" id="IPR051130">
    <property type="entry name" value="Mito_struct-func_regulator"/>
</dbReference>
<dbReference type="Pfam" id="PF03109">
    <property type="entry name" value="ABC1"/>
    <property type="match status" value="1"/>
</dbReference>
<dbReference type="GO" id="GO:0005524">
    <property type="term" value="F:ATP binding"/>
    <property type="evidence" value="ECO:0007669"/>
    <property type="project" value="InterPro"/>
</dbReference>
<evidence type="ECO:0000313" key="2">
    <source>
        <dbReference type="EMBL" id="WMV21213.1"/>
    </source>
</evidence>
<protein>
    <recommendedName>
        <fullName evidence="1">Protein kinase domain-containing protein</fullName>
    </recommendedName>
</protein>
<reference evidence="2" key="1">
    <citation type="submission" date="2023-08" db="EMBL/GenBank/DDBJ databases">
        <title>A de novo genome assembly of Solanum verrucosum Schlechtendal, a Mexican diploid species geographically isolated from the other diploid A-genome species in potato relatives.</title>
        <authorList>
            <person name="Hosaka K."/>
        </authorList>
    </citation>
    <scope>NUCLEOTIDE SEQUENCE</scope>
    <source>
        <tissue evidence="2">Young leaves</tissue>
    </source>
</reference>
<dbReference type="PROSITE" id="PS50011">
    <property type="entry name" value="PROTEIN_KINASE_DOM"/>
    <property type="match status" value="1"/>
</dbReference>
<dbReference type="GO" id="GO:0004672">
    <property type="term" value="F:protein kinase activity"/>
    <property type="evidence" value="ECO:0007669"/>
    <property type="project" value="InterPro"/>
</dbReference>
<dbReference type="Proteomes" id="UP001234989">
    <property type="component" value="Chromosome 3"/>
</dbReference>
<name>A0AAF0QER5_SOLVR</name>
<dbReference type="PANTHER" id="PTHR43173">
    <property type="entry name" value="ABC1 FAMILY PROTEIN"/>
    <property type="match status" value="1"/>
</dbReference>
<evidence type="ECO:0000313" key="3">
    <source>
        <dbReference type="Proteomes" id="UP001234989"/>
    </source>
</evidence>
<organism evidence="2 3">
    <name type="scientific">Solanum verrucosum</name>
    <dbReference type="NCBI Taxonomy" id="315347"/>
    <lineage>
        <taxon>Eukaryota</taxon>
        <taxon>Viridiplantae</taxon>
        <taxon>Streptophyta</taxon>
        <taxon>Embryophyta</taxon>
        <taxon>Tracheophyta</taxon>
        <taxon>Spermatophyta</taxon>
        <taxon>Magnoliopsida</taxon>
        <taxon>eudicotyledons</taxon>
        <taxon>Gunneridae</taxon>
        <taxon>Pentapetalae</taxon>
        <taxon>asterids</taxon>
        <taxon>lamiids</taxon>
        <taxon>Solanales</taxon>
        <taxon>Solanaceae</taxon>
        <taxon>Solanoideae</taxon>
        <taxon>Solaneae</taxon>
        <taxon>Solanum</taxon>
    </lineage>
</organism>
<dbReference type="PANTHER" id="PTHR43173:SF43">
    <property type="entry name" value="PROTEIN KINASE DOMAIN-CONTAINING PROTEIN"/>
    <property type="match status" value="1"/>
</dbReference>
<dbReference type="InterPro" id="IPR011009">
    <property type="entry name" value="Kinase-like_dom_sf"/>
</dbReference>
<dbReference type="InterPro" id="IPR000719">
    <property type="entry name" value="Prot_kinase_dom"/>
</dbReference>
<feature type="domain" description="Protein kinase" evidence="1">
    <location>
        <begin position="1"/>
        <end position="71"/>
    </location>
</feature>
<gene>
    <name evidence="2" type="ORF">MTR67_014598</name>
</gene>
<dbReference type="InterPro" id="IPR004147">
    <property type="entry name" value="ABC1_dom"/>
</dbReference>
<dbReference type="EMBL" id="CP133614">
    <property type="protein sequence ID" value="WMV21213.1"/>
    <property type="molecule type" value="Genomic_DNA"/>
</dbReference>
<dbReference type="AlphaFoldDB" id="A0AAF0QER5"/>